<dbReference type="STRING" id="1237085.Ngar_c10740"/>
<reference evidence="1 2" key="1">
    <citation type="journal article" date="2012" name="Environ. Microbiol.">
        <title>The genome of the ammonia-oxidizing Candidatus Nitrososphaera gargensis: insights into metabolic versatility and environmental adaptations.</title>
        <authorList>
            <person name="Spang A."/>
            <person name="Poehlein A."/>
            <person name="Offre P."/>
            <person name="Zumbragel S."/>
            <person name="Haider S."/>
            <person name="Rychlik N."/>
            <person name="Nowka B."/>
            <person name="Schmeisser C."/>
            <person name="Lebedeva E.V."/>
            <person name="Rattei T."/>
            <person name="Bohm C."/>
            <person name="Schmid M."/>
            <person name="Galushko A."/>
            <person name="Hatzenpichler R."/>
            <person name="Weinmaier T."/>
            <person name="Daniel R."/>
            <person name="Schleper C."/>
            <person name="Spieck E."/>
            <person name="Streit W."/>
            <person name="Wagner M."/>
        </authorList>
    </citation>
    <scope>NUCLEOTIDE SEQUENCE [LARGE SCALE GENOMIC DNA]</scope>
    <source>
        <strain evidence="2">Ga9.2</strain>
    </source>
</reference>
<name>K0I9L9_NITGG</name>
<dbReference type="RefSeq" id="WP_015018555.1">
    <property type="nucleotide sequence ID" value="NC_018719.1"/>
</dbReference>
<evidence type="ECO:0000313" key="2">
    <source>
        <dbReference type="Proteomes" id="UP000008037"/>
    </source>
</evidence>
<protein>
    <submittedName>
        <fullName evidence="1">Putative Cdc48 ATPase</fullName>
    </submittedName>
</protein>
<dbReference type="InParanoid" id="K0I9L9"/>
<dbReference type="AlphaFoldDB" id="K0I9L9"/>
<keyword evidence="2" id="KW-1185">Reference proteome</keyword>
<dbReference type="GeneID" id="13795469"/>
<organism evidence="1 2">
    <name type="scientific">Nitrososphaera gargensis (strain Ga9.2)</name>
    <dbReference type="NCBI Taxonomy" id="1237085"/>
    <lineage>
        <taxon>Archaea</taxon>
        <taxon>Nitrososphaerota</taxon>
        <taxon>Nitrososphaeria</taxon>
        <taxon>Nitrososphaerales</taxon>
        <taxon>Nitrososphaeraceae</taxon>
        <taxon>Nitrososphaera</taxon>
    </lineage>
</organism>
<gene>
    <name evidence="1" type="ordered locus">Ngar_c10740</name>
</gene>
<sequence length="64" mass="6818">MDSMIRNNLGVIIGDTILVSKATGRLAESAIIRPVEAISPIDERYIADALEGIPITEGDNVLVP</sequence>
<dbReference type="Proteomes" id="UP000008037">
    <property type="component" value="Chromosome"/>
</dbReference>
<accession>K0I9L9</accession>
<dbReference type="BioCyc" id="CNIT1237085:G1324-1072-MONOMER"/>
<dbReference type="HOGENOM" id="CLU_2857209_0_0_2"/>
<evidence type="ECO:0000313" key="1">
    <source>
        <dbReference type="EMBL" id="AFU58016.1"/>
    </source>
</evidence>
<dbReference type="EMBL" id="CP002408">
    <property type="protein sequence ID" value="AFU58016.1"/>
    <property type="molecule type" value="Genomic_DNA"/>
</dbReference>
<dbReference type="KEGG" id="nga:Ngar_c10740"/>
<proteinExistence type="predicted"/>